<dbReference type="EMBL" id="CAJVPJ010003052">
    <property type="protein sequence ID" value="CAG8633983.1"/>
    <property type="molecule type" value="Genomic_DNA"/>
</dbReference>
<proteinExistence type="predicted"/>
<evidence type="ECO:0000313" key="2">
    <source>
        <dbReference type="Proteomes" id="UP000789572"/>
    </source>
</evidence>
<comment type="caution">
    <text evidence="1">The sequence shown here is derived from an EMBL/GenBank/DDBJ whole genome shotgun (WGS) entry which is preliminary data.</text>
</comment>
<feature type="non-terminal residue" evidence="1">
    <location>
        <position position="1"/>
    </location>
</feature>
<protein>
    <submittedName>
        <fullName evidence="1">2530_t:CDS:1</fullName>
    </submittedName>
</protein>
<dbReference type="Proteomes" id="UP000789572">
    <property type="component" value="Unassembled WGS sequence"/>
</dbReference>
<accession>A0A9N9DF41</accession>
<gene>
    <name evidence="1" type="ORF">POCULU_LOCUS9050</name>
</gene>
<evidence type="ECO:0000313" key="1">
    <source>
        <dbReference type="EMBL" id="CAG8633983.1"/>
    </source>
</evidence>
<organism evidence="1 2">
    <name type="scientific">Paraglomus occultum</name>
    <dbReference type="NCBI Taxonomy" id="144539"/>
    <lineage>
        <taxon>Eukaryota</taxon>
        <taxon>Fungi</taxon>
        <taxon>Fungi incertae sedis</taxon>
        <taxon>Mucoromycota</taxon>
        <taxon>Glomeromycotina</taxon>
        <taxon>Glomeromycetes</taxon>
        <taxon>Paraglomerales</taxon>
        <taxon>Paraglomeraceae</taxon>
        <taxon>Paraglomus</taxon>
    </lineage>
</organism>
<reference evidence="1" key="1">
    <citation type="submission" date="2021-06" db="EMBL/GenBank/DDBJ databases">
        <authorList>
            <person name="Kallberg Y."/>
            <person name="Tangrot J."/>
            <person name="Rosling A."/>
        </authorList>
    </citation>
    <scope>NUCLEOTIDE SEQUENCE</scope>
    <source>
        <strain evidence="1">IA702</strain>
    </source>
</reference>
<dbReference type="AlphaFoldDB" id="A0A9N9DF41"/>
<name>A0A9N9DF41_9GLOM</name>
<sequence>ILMGLNKLNRNSSGWYWNNKHNTRQEKHAITVNGIRRPVRESDE</sequence>
<keyword evidence="2" id="KW-1185">Reference proteome</keyword>